<feature type="region of interest" description="Disordered" evidence="10">
    <location>
        <begin position="748"/>
        <end position="776"/>
    </location>
</feature>
<feature type="compositionally biased region" description="Pro residues" evidence="10">
    <location>
        <begin position="1216"/>
        <end position="1231"/>
    </location>
</feature>
<evidence type="ECO:0000256" key="5">
    <source>
        <dbReference type="ARBA" id="ARBA00022821"/>
    </source>
</evidence>
<organism evidence="13 14">
    <name type="scientific">Volvox africanus</name>
    <dbReference type="NCBI Taxonomy" id="51714"/>
    <lineage>
        <taxon>Eukaryota</taxon>
        <taxon>Viridiplantae</taxon>
        <taxon>Chlorophyta</taxon>
        <taxon>core chlorophytes</taxon>
        <taxon>Chlorophyceae</taxon>
        <taxon>CS clade</taxon>
        <taxon>Chlamydomonadales</taxon>
        <taxon>Volvocaceae</taxon>
        <taxon>Volvox</taxon>
    </lineage>
</organism>
<dbReference type="PROSITE" id="PS50222">
    <property type="entry name" value="EF_HAND_2"/>
    <property type="match status" value="3"/>
</dbReference>
<feature type="compositionally biased region" description="Gly residues" evidence="10">
    <location>
        <begin position="709"/>
        <end position="720"/>
    </location>
</feature>
<feature type="region of interest" description="Disordered" evidence="10">
    <location>
        <begin position="477"/>
        <end position="502"/>
    </location>
</feature>
<keyword evidence="8 11" id="KW-0472">Membrane</keyword>
<dbReference type="InterPro" id="IPR018247">
    <property type="entry name" value="EF_Hand_1_Ca_BS"/>
</dbReference>
<feature type="region of interest" description="Disordered" evidence="10">
    <location>
        <begin position="89"/>
        <end position="108"/>
    </location>
</feature>
<name>A0A8J4ATG1_9CHLO</name>
<dbReference type="Proteomes" id="UP000747399">
    <property type="component" value="Unassembled WGS sequence"/>
</dbReference>
<protein>
    <recommendedName>
        <fullName evidence="12">EF-hand domain-containing protein</fullName>
    </recommendedName>
</protein>
<comment type="caution">
    <text evidence="13">The sequence shown here is derived from an EMBL/GenBank/DDBJ whole genome shotgun (WGS) entry which is preliminary data.</text>
</comment>
<dbReference type="GO" id="GO:0043226">
    <property type="term" value="C:organelle"/>
    <property type="evidence" value="ECO:0007669"/>
    <property type="project" value="UniProtKB-ARBA"/>
</dbReference>
<evidence type="ECO:0000256" key="3">
    <source>
        <dbReference type="ARBA" id="ARBA00022692"/>
    </source>
</evidence>
<feature type="transmembrane region" description="Helical" evidence="11">
    <location>
        <begin position="57"/>
        <end position="75"/>
    </location>
</feature>
<dbReference type="EMBL" id="BNCO01000004">
    <property type="protein sequence ID" value="GIL47274.1"/>
    <property type="molecule type" value="Genomic_DNA"/>
</dbReference>
<dbReference type="InterPro" id="IPR002048">
    <property type="entry name" value="EF_hand_dom"/>
</dbReference>
<accession>A0A8J4ATG1</accession>
<keyword evidence="9" id="KW-0568">Pathogenesis-related protein</keyword>
<dbReference type="SUPFAM" id="SSF47473">
    <property type="entry name" value="EF-hand"/>
    <property type="match status" value="1"/>
</dbReference>
<evidence type="ECO:0000256" key="8">
    <source>
        <dbReference type="ARBA" id="ARBA00023136"/>
    </source>
</evidence>
<evidence type="ECO:0000256" key="10">
    <source>
        <dbReference type="SAM" id="MobiDB-lite"/>
    </source>
</evidence>
<keyword evidence="6" id="KW-0106">Calcium</keyword>
<dbReference type="GO" id="GO:0016020">
    <property type="term" value="C:membrane"/>
    <property type="evidence" value="ECO:0007669"/>
    <property type="project" value="UniProtKB-SubCell"/>
</dbReference>
<feature type="region of interest" description="Disordered" evidence="10">
    <location>
        <begin position="387"/>
        <end position="433"/>
    </location>
</feature>
<evidence type="ECO:0000256" key="11">
    <source>
        <dbReference type="SAM" id="Phobius"/>
    </source>
</evidence>
<feature type="region of interest" description="Disordered" evidence="10">
    <location>
        <begin position="194"/>
        <end position="225"/>
    </location>
</feature>
<feature type="compositionally biased region" description="Polar residues" evidence="10">
    <location>
        <begin position="753"/>
        <end position="766"/>
    </location>
</feature>
<evidence type="ECO:0000256" key="6">
    <source>
        <dbReference type="ARBA" id="ARBA00022837"/>
    </source>
</evidence>
<proteinExistence type="inferred from homology"/>
<comment type="similarity">
    <text evidence="2">Belongs to the MLO family.</text>
</comment>
<dbReference type="PROSITE" id="PS00018">
    <property type="entry name" value="EF_HAND_1"/>
    <property type="match status" value="2"/>
</dbReference>
<feature type="transmembrane region" description="Helical" evidence="11">
    <location>
        <begin position="1295"/>
        <end position="1318"/>
    </location>
</feature>
<evidence type="ECO:0000313" key="14">
    <source>
        <dbReference type="Proteomes" id="UP000747399"/>
    </source>
</evidence>
<dbReference type="CDD" id="cd00051">
    <property type="entry name" value="EFh"/>
    <property type="match status" value="2"/>
</dbReference>
<keyword evidence="3 11" id="KW-0812">Transmembrane</keyword>
<dbReference type="SMART" id="SM00054">
    <property type="entry name" value="EFh"/>
    <property type="match status" value="3"/>
</dbReference>
<keyword evidence="4" id="KW-0677">Repeat</keyword>
<keyword evidence="14" id="KW-1185">Reference proteome</keyword>
<feature type="region of interest" description="Disordered" evidence="10">
    <location>
        <begin position="702"/>
        <end position="725"/>
    </location>
</feature>
<feature type="transmembrane region" description="Helical" evidence="11">
    <location>
        <begin position="315"/>
        <end position="333"/>
    </location>
</feature>
<feature type="compositionally biased region" description="Gly residues" evidence="10">
    <location>
        <begin position="637"/>
        <end position="648"/>
    </location>
</feature>
<evidence type="ECO:0000256" key="4">
    <source>
        <dbReference type="ARBA" id="ARBA00022737"/>
    </source>
</evidence>
<evidence type="ECO:0000256" key="1">
    <source>
        <dbReference type="ARBA" id="ARBA00004141"/>
    </source>
</evidence>
<feature type="compositionally biased region" description="Low complexity" evidence="10">
    <location>
        <begin position="649"/>
        <end position="662"/>
    </location>
</feature>
<reference evidence="13" key="1">
    <citation type="journal article" date="2021" name="Proc. Natl. Acad. Sci. U.S.A.">
        <title>Three genomes in the algal genus Volvox reveal the fate of a haploid sex-determining region after a transition to homothallism.</title>
        <authorList>
            <person name="Yamamoto K."/>
            <person name="Hamaji T."/>
            <person name="Kawai-Toyooka H."/>
            <person name="Matsuzaki R."/>
            <person name="Takahashi F."/>
            <person name="Nishimura Y."/>
            <person name="Kawachi M."/>
            <person name="Noguchi H."/>
            <person name="Minakuchi Y."/>
            <person name="Umen J.G."/>
            <person name="Toyoda A."/>
            <person name="Nozaki H."/>
        </authorList>
    </citation>
    <scope>NUCLEOTIDE SEQUENCE</scope>
    <source>
        <strain evidence="13">NIES-3780</strain>
    </source>
</reference>
<evidence type="ECO:0000256" key="9">
    <source>
        <dbReference type="ARBA" id="ARBA00023265"/>
    </source>
</evidence>
<evidence type="ECO:0000259" key="12">
    <source>
        <dbReference type="PROSITE" id="PS50222"/>
    </source>
</evidence>
<feature type="region of interest" description="Disordered" evidence="10">
    <location>
        <begin position="1212"/>
        <end position="1231"/>
    </location>
</feature>
<dbReference type="Pfam" id="PF13833">
    <property type="entry name" value="EF-hand_8"/>
    <property type="match status" value="1"/>
</dbReference>
<dbReference type="PANTHER" id="PTHR31942:SF52">
    <property type="entry name" value="MLO-LIKE PROTEIN 1"/>
    <property type="match status" value="1"/>
</dbReference>
<dbReference type="GO" id="GO:0006952">
    <property type="term" value="P:defense response"/>
    <property type="evidence" value="ECO:0007669"/>
    <property type="project" value="UniProtKB-KW"/>
</dbReference>
<evidence type="ECO:0000256" key="7">
    <source>
        <dbReference type="ARBA" id="ARBA00022989"/>
    </source>
</evidence>
<feature type="domain" description="EF-hand" evidence="12">
    <location>
        <begin position="1526"/>
        <end position="1561"/>
    </location>
</feature>
<dbReference type="InterPro" id="IPR011992">
    <property type="entry name" value="EF-hand-dom_pair"/>
</dbReference>
<feature type="transmembrane region" description="Helical" evidence="11">
    <location>
        <begin position="13"/>
        <end position="37"/>
    </location>
</feature>
<keyword evidence="7 11" id="KW-1133">Transmembrane helix</keyword>
<dbReference type="FunFam" id="1.10.238.10:FF:000178">
    <property type="entry name" value="Calmodulin-2 A"/>
    <property type="match status" value="1"/>
</dbReference>
<feature type="region of interest" description="Disordered" evidence="10">
    <location>
        <begin position="632"/>
        <end position="689"/>
    </location>
</feature>
<feature type="domain" description="EF-hand" evidence="12">
    <location>
        <begin position="1489"/>
        <end position="1524"/>
    </location>
</feature>
<dbReference type="Gene3D" id="1.10.238.10">
    <property type="entry name" value="EF-hand"/>
    <property type="match status" value="2"/>
</dbReference>
<dbReference type="InterPro" id="IPR004326">
    <property type="entry name" value="Mlo"/>
</dbReference>
<dbReference type="PANTHER" id="PTHR31942">
    <property type="entry name" value="MLO-LIKE PROTEIN 1"/>
    <property type="match status" value="1"/>
</dbReference>
<feature type="domain" description="EF-hand" evidence="12">
    <location>
        <begin position="1584"/>
        <end position="1619"/>
    </location>
</feature>
<dbReference type="Pfam" id="PF03094">
    <property type="entry name" value="Mlo"/>
    <property type="match status" value="2"/>
</dbReference>
<comment type="subcellular location">
    <subcellularLocation>
        <location evidence="1">Membrane</location>
        <topology evidence="1">Multi-pass membrane protein</topology>
    </subcellularLocation>
</comment>
<feature type="region of interest" description="Disordered" evidence="10">
    <location>
        <begin position="917"/>
        <end position="956"/>
    </location>
</feature>
<gene>
    <name evidence="13" type="ORF">Vafri_4146</name>
</gene>
<feature type="compositionally biased region" description="Pro residues" evidence="10">
    <location>
        <begin position="89"/>
        <end position="105"/>
    </location>
</feature>
<feature type="region of interest" description="Disordered" evidence="10">
    <location>
        <begin position="1615"/>
        <end position="1667"/>
    </location>
</feature>
<feature type="transmembrane region" description="Helical" evidence="11">
    <location>
        <begin position="155"/>
        <end position="176"/>
    </location>
</feature>
<dbReference type="Pfam" id="PF13499">
    <property type="entry name" value="EF-hand_7"/>
    <property type="match status" value="1"/>
</dbReference>
<feature type="transmembrane region" description="Helical" evidence="11">
    <location>
        <begin position="1338"/>
        <end position="1363"/>
    </location>
</feature>
<feature type="compositionally biased region" description="Pro residues" evidence="10">
    <location>
        <begin position="1646"/>
        <end position="1658"/>
    </location>
</feature>
<dbReference type="GO" id="GO:0005509">
    <property type="term" value="F:calcium ion binding"/>
    <property type="evidence" value="ECO:0007669"/>
    <property type="project" value="InterPro"/>
</dbReference>
<keyword evidence="5" id="KW-0611">Plant defense</keyword>
<sequence length="1730" mass="179605">MAEGGVNLDGWEISVLFVLFMCISCAWQVFIAIITFLNNFYGPDAKKIWLTRLKEEVLDVGVISLALVFVQPYIANICVSSSHDEYPSPPPPAAPVLPPSAPPDLPSESPGRRLIEIISAAPIAARRALAGASADPCPPGKRHLFPANSISTAHYLLFFVALVHIVYSLFTFTLTLQRFSTWARWERHTRLAEMDGADKPATDAESAASALEGAPDSPSASAPRWRRCSPRRCLADCWRSLTGGVDPARYKVLRGMFQLRARAYGATSFGSHNLHYSMICENAMQIDIENVVAHGWLQALIVAIFTLYTTKAYQIVWVGGLSMIAQVVVMAKLQSVMVTIQRIMTVESRCFGSKYRINTTSTTYQELSFAVPSSDDGSSRQIRFAHVPEADDQEGEDWPAVSGERTTLRRRSDSPQLTQANHGAHGGARKVRSLPSRSVALAVTSGGNAGGAGGGGGMTRAFATSSAFGGFGGGGNAGGMPNNGRSAGTPPQPLGRMSRGSRPLAEGCEEMGVAEAEAPSLSRLPSGHSWWMPAEAATEAESSASWRFCRTAEMPYGPAAAAGVLPWARALQPGDGGPVGWACKGAAASGAMQGGASRNRLWGPGPVGSLPAARFDRGGWLPAWGPGPVVEAQDWGFGSGGSRGGRGSRGATRGRSNSASRSSGGGGGAGAAAGKAANSSGGNGGGRINIVARGGSDRFIEPASLASGVGPGPGRAGAGSGADTERGGVGLGHFLALGCTTGHGNPLYDAEQGTASTSELHSSRPQSGNGTVASGGGSGGSWGVFGKAAANAAAALADPGTTGSDGGDHSQLSAAVSSRVRRFGGKVATGDGGGGGGGAGRTSAACSTAPTSGYYGELLEVASSSRFANPLFCEGAERSESLAMDAVEAVSAPGVAASVRATASFEMAPNGQLATSALTALPPRPPAPLRTTPALGWRGAPQRKSAGSASGAQPAMPHVGKLASAKRLFGLLHRGSWAHSIASASAADPELEPEEEPPNWRRNSYDIADISTTQLGSSILLPAAVAERRRLVKANTLYLNQPHLPILDVPPPPSNTGDLPALTPNMASPKTAAAMAGSTVLAAAEVLSGGPIAWITASSPHAVEAMLSPATAMGGGGGGGGGMGATALAVQARSSSAVPGPPDTLSRTVQALQATEAGMPSAWQGGAAAAAATAIGAATRATLDASCQASLSAEAPAPVPAVIDRITFDVSCQTLQPPPSPSPPPPPRPPVHVPEVTAVADGPTTMPLAVLFEPYNPEEKAEEHGDGASAVGGGVDMGEVELKLKGLFWFGRPQLLLWITAVSYLQNSLSVTLCFYYMLSYNTKSSILQESRRLLQVWLPLLFANLALMLYIGWVVVPLYTLLTTTCVRNPRALQEHIRRHKKAEEEEGGLTGFVMEQCTRCFRRSHHAATRHHAHHGVSHGANLNSLFLANLANQAGVVMASEAQRTATRLGSTGRVLQEFLLIWLALARIRKGSTPPLAGDRFKLKADVTDFRAAFCALDDDCSGSVTAEELSTHLLLLAGTRASRAELRAMIAEIDSNGDNQIAFSEFLVFMVFCFLDGNGNGCVEMHDVVRASQRVKMQLSHTDVEAMVELADPDGDGKIGLRQFNEVFKDVEMPELRPTSQAPEGPYGAQPSWSGGRPGAAPVPQPSTRPAGPPVQEADGRSTKEFGNAVAAAAAATSVSIAAGGGTRPPVVGLTDSRLPRAAEHDARIEVYRRLRVAIPDSPNQ</sequence>
<evidence type="ECO:0000313" key="13">
    <source>
        <dbReference type="EMBL" id="GIL47274.1"/>
    </source>
</evidence>
<evidence type="ECO:0000256" key="2">
    <source>
        <dbReference type="ARBA" id="ARBA00006574"/>
    </source>
</evidence>